<dbReference type="AlphaFoldDB" id="A0AA36EK76"/>
<organism evidence="1 2">
    <name type="scientific">Lactuca saligna</name>
    <name type="common">Willowleaf lettuce</name>
    <dbReference type="NCBI Taxonomy" id="75948"/>
    <lineage>
        <taxon>Eukaryota</taxon>
        <taxon>Viridiplantae</taxon>
        <taxon>Streptophyta</taxon>
        <taxon>Embryophyta</taxon>
        <taxon>Tracheophyta</taxon>
        <taxon>Spermatophyta</taxon>
        <taxon>Magnoliopsida</taxon>
        <taxon>eudicotyledons</taxon>
        <taxon>Gunneridae</taxon>
        <taxon>Pentapetalae</taxon>
        <taxon>asterids</taxon>
        <taxon>campanulids</taxon>
        <taxon>Asterales</taxon>
        <taxon>Asteraceae</taxon>
        <taxon>Cichorioideae</taxon>
        <taxon>Cichorieae</taxon>
        <taxon>Lactucinae</taxon>
        <taxon>Lactuca</taxon>
    </lineage>
</organism>
<dbReference type="SUPFAM" id="SSF81383">
    <property type="entry name" value="F-box domain"/>
    <property type="match status" value="1"/>
</dbReference>
<keyword evidence="2" id="KW-1185">Reference proteome</keyword>
<dbReference type="Proteomes" id="UP001177003">
    <property type="component" value="Chromosome 8"/>
</dbReference>
<dbReference type="PANTHER" id="PTHR24414:SF44">
    <property type="entry name" value="F-BOX DOMAIN-CONTAINING PROTEIN"/>
    <property type="match status" value="1"/>
</dbReference>
<accession>A0AA36EK76</accession>
<dbReference type="EMBL" id="OX465084">
    <property type="protein sequence ID" value="CAI9300101.1"/>
    <property type="molecule type" value="Genomic_DNA"/>
</dbReference>
<gene>
    <name evidence="1" type="ORF">LSALG_LOCUS38763</name>
</gene>
<evidence type="ECO:0000313" key="2">
    <source>
        <dbReference type="Proteomes" id="UP001177003"/>
    </source>
</evidence>
<dbReference type="GO" id="GO:0043161">
    <property type="term" value="P:proteasome-mediated ubiquitin-dependent protein catabolic process"/>
    <property type="evidence" value="ECO:0007669"/>
    <property type="project" value="TreeGrafter"/>
</dbReference>
<proteinExistence type="predicted"/>
<name>A0AA36EK76_LACSI</name>
<sequence>MPPSGDQSPSDAVGRPIHGDVLEAILSHLPLVHLVPTSIVSKVWNKGVASTLKSKKPQPWFILHTQRSRSPYLTTTEAYDPGSRLWIEIHQPTIDYVSALRSSQSNLLYMLSPSKFSFSFDPLHLTWHHVTPPRVWRIDPIVGVVGRHVIVAGGVSDFEHDPLAVEIYDLESQIWTNPEPMPEFFEDSSSSIWTSIASDERRLFVMEKSSGVLHTFDPLTKTWYGPFVLRPDHLVSHSSIGFSDDKLILIGLLVDSDDATRIKLWEVNCESFECHEIAEMPAAHVQKLKCDDMQIFSIDVRMAGNIAYIYKPMRGGEVIVCELFGDGGECRWWSMANPVTGDRSIMERFVYTCTMVGVEDLQRATGSMVNRRFRFRKMSNDVELQR</sequence>
<dbReference type="Gene3D" id="2.120.10.80">
    <property type="entry name" value="Kelch-type beta propeller"/>
    <property type="match status" value="1"/>
</dbReference>
<dbReference type="GO" id="GO:0005829">
    <property type="term" value="C:cytosol"/>
    <property type="evidence" value="ECO:0007669"/>
    <property type="project" value="TreeGrafter"/>
</dbReference>
<dbReference type="InterPro" id="IPR015915">
    <property type="entry name" value="Kelch-typ_b-propeller"/>
</dbReference>
<reference evidence="1" key="1">
    <citation type="submission" date="2023-04" db="EMBL/GenBank/DDBJ databases">
        <authorList>
            <person name="Vijverberg K."/>
            <person name="Xiong W."/>
            <person name="Schranz E."/>
        </authorList>
    </citation>
    <scope>NUCLEOTIDE SEQUENCE</scope>
</reference>
<dbReference type="InterPro" id="IPR036047">
    <property type="entry name" value="F-box-like_dom_sf"/>
</dbReference>
<dbReference type="InterPro" id="IPR050354">
    <property type="entry name" value="F-box/kelch-repeat_ARATH"/>
</dbReference>
<dbReference type="PANTHER" id="PTHR24414">
    <property type="entry name" value="F-BOX/KELCH-REPEAT PROTEIN SKIP4"/>
    <property type="match status" value="1"/>
</dbReference>
<dbReference type="SUPFAM" id="SSF117281">
    <property type="entry name" value="Kelch motif"/>
    <property type="match status" value="1"/>
</dbReference>
<protein>
    <recommendedName>
        <fullName evidence="3">F-box domain-containing protein</fullName>
    </recommendedName>
</protein>
<dbReference type="GO" id="GO:0005634">
    <property type="term" value="C:nucleus"/>
    <property type="evidence" value="ECO:0007669"/>
    <property type="project" value="TreeGrafter"/>
</dbReference>
<evidence type="ECO:0000313" key="1">
    <source>
        <dbReference type="EMBL" id="CAI9300101.1"/>
    </source>
</evidence>
<evidence type="ECO:0008006" key="3">
    <source>
        <dbReference type="Google" id="ProtNLM"/>
    </source>
</evidence>